<dbReference type="InterPro" id="IPR018222">
    <property type="entry name" value="Nuclear_transport_factor_2_euk"/>
</dbReference>
<dbReference type="Pfam" id="PF02136">
    <property type="entry name" value="NTF2"/>
    <property type="match status" value="2"/>
</dbReference>
<reference evidence="2" key="1">
    <citation type="submission" date="2021-01" db="EMBL/GenBank/DDBJ databases">
        <authorList>
            <person name="Corre E."/>
            <person name="Pelletier E."/>
            <person name="Niang G."/>
            <person name="Scheremetjew M."/>
            <person name="Finn R."/>
            <person name="Kale V."/>
            <person name="Holt S."/>
            <person name="Cochrane G."/>
            <person name="Meng A."/>
            <person name="Brown T."/>
            <person name="Cohen L."/>
        </authorList>
    </citation>
    <scope>NUCLEOTIDE SEQUENCE</scope>
    <source>
        <strain evidence="2">NY070348D</strain>
    </source>
</reference>
<dbReference type="InterPro" id="IPR002075">
    <property type="entry name" value="NTF2_dom"/>
</dbReference>
<dbReference type="CDD" id="cd00780">
    <property type="entry name" value="NTF2"/>
    <property type="match status" value="2"/>
</dbReference>
<dbReference type="PROSITE" id="PS50177">
    <property type="entry name" value="NTF2_DOMAIN"/>
    <property type="match status" value="2"/>
</dbReference>
<dbReference type="GO" id="GO:0006913">
    <property type="term" value="P:nucleocytoplasmic transport"/>
    <property type="evidence" value="ECO:0007669"/>
    <property type="project" value="InterPro"/>
</dbReference>
<dbReference type="InterPro" id="IPR045875">
    <property type="entry name" value="NTF2"/>
</dbReference>
<dbReference type="AlphaFoldDB" id="A0A7S2S5S6"/>
<gene>
    <name evidence="2" type="ORF">QSP1433_LOCUS10368</name>
</gene>
<sequence>MGDPNTVGKAFLEAYYAALDKNASNAGNFYQAASTLSFEGKTVNGQQAITQEFAGLGLPPNAQRRITATDAQNSCCGNGALLIFCTGEWMGHQYQEVFQLVPTGGSYYIHNCICRIGINTSNSFNVPAEAVELTKGFVQHYYSQYDGGLDSRAQLQSLYTNTSVVSIEGTTYTGTQNIMEKFKEMPIVQNDPNMLVDVHCVNGLDIVLIFLAGQLSIDGQNPMKFAQTFLIQKSGGSYIIGNQTFRLNYG</sequence>
<evidence type="ECO:0000313" key="2">
    <source>
        <dbReference type="EMBL" id="CAD9689781.1"/>
    </source>
</evidence>
<dbReference type="PANTHER" id="PTHR12612">
    <property type="entry name" value="NUCLEAR TRANSPORT FACTOR 2"/>
    <property type="match status" value="1"/>
</dbReference>
<feature type="domain" description="NTF2" evidence="1">
    <location>
        <begin position="7"/>
        <end position="116"/>
    </location>
</feature>
<dbReference type="SUPFAM" id="SSF54427">
    <property type="entry name" value="NTF2-like"/>
    <property type="match status" value="2"/>
</dbReference>
<proteinExistence type="predicted"/>
<dbReference type="Gene3D" id="3.10.450.50">
    <property type="match status" value="2"/>
</dbReference>
<evidence type="ECO:0000259" key="1">
    <source>
        <dbReference type="PROSITE" id="PS50177"/>
    </source>
</evidence>
<accession>A0A7S2S5S6</accession>
<dbReference type="InterPro" id="IPR032710">
    <property type="entry name" value="NTF2-like_dom_sf"/>
</dbReference>
<organism evidence="2">
    <name type="scientific">Mucochytrium quahogii</name>
    <dbReference type="NCBI Taxonomy" id="96639"/>
    <lineage>
        <taxon>Eukaryota</taxon>
        <taxon>Sar</taxon>
        <taxon>Stramenopiles</taxon>
        <taxon>Bigyra</taxon>
        <taxon>Labyrinthulomycetes</taxon>
        <taxon>Thraustochytrida</taxon>
        <taxon>Thraustochytriidae</taxon>
        <taxon>Mucochytrium</taxon>
    </lineage>
</organism>
<dbReference type="EMBL" id="HBHK01016557">
    <property type="protein sequence ID" value="CAD9689781.1"/>
    <property type="molecule type" value="Transcribed_RNA"/>
</dbReference>
<feature type="domain" description="NTF2" evidence="1">
    <location>
        <begin position="133"/>
        <end position="247"/>
    </location>
</feature>
<name>A0A7S2S5S6_9STRA</name>
<protein>
    <recommendedName>
        <fullName evidence="1">NTF2 domain-containing protein</fullName>
    </recommendedName>
</protein>